<dbReference type="EMBL" id="BONH01000020">
    <property type="protein sequence ID" value="GIF99255.1"/>
    <property type="molecule type" value="Genomic_DNA"/>
</dbReference>
<sequence>MHFRGRSRPSTTLALTFVLAPLLLGIVLLAPWLLEIARGTVASDWAALSDVGDTYAAAAAILSSLALIGVVLSLAVGLRQARIGQQETARGMQFELMKMALEDPRLSTNLPSNADDAEVLAWRRGIYRNMTFMYLRSSYLIEDASESALRFQITNVFRLEEARIWWQSVRPAFATTTSLRRERRFVQIADESLLAALAKDTADLPPPPGDNTQPVPRSDEATPAEHLT</sequence>
<name>A0A8J3KLF9_9ACTN</name>
<keyword evidence="4" id="KW-1185">Reference proteome</keyword>
<dbReference type="AlphaFoldDB" id="A0A8J3KLF9"/>
<evidence type="ECO:0000256" key="2">
    <source>
        <dbReference type="SAM" id="Phobius"/>
    </source>
</evidence>
<feature type="transmembrane region" description="Helical" evidence="2">
    <location>
        <begin position="54"/>
        <end position="78"/>
    </location>
</feature>
<protein>
    <submittedName>
        <fullName evidence="3">Uncharacterized protein</fullName>
    </submittedName>
</protein>
<feature type="region of interest" description="Disordered" evidence="1">
    <location>
        <begin position="199"/>
        <end position="228"/>
    </location>
</feature>
<proteinExistence type="predicted"/>
<dbReference type="Pfam" id="PF19560">
    <property type="entry name" value="DUF6082"/>
    <property type="match status" value="1"/>
</dbReference>
<dbReference type="InterPro" id="IPR045728">
    <property type="entry name" value="DUF6082"/>
</dbReference>
<dbReference type="RefSeq" id="WP_120316595.1">
    <property type="nucleotide sequence ID" value="NZ_BONH01000020.1"/>
</dbReference>
<gene>
    <name evidence="3" type="ORF">Cci01nite_43490</name>
</gene>
<reference evidence="3 4" key="1">
    <citation type="submission" date="2021-01" db="EMBL/GenBank/DDBJ databases">
        <title>Whole genome shotgun sequence of Catellatospora citrea NBRC 14495.</title>
        <authorList>
            <person name="Komaki H."/>
            <person name="Tamura T."/>
        </authorList>
    </citation>
    <scope>NUCLEOTIDE SEQUENCE [LARGE SCALE GENOMIC DNA]</scope>
    <source>
        <strain evidence="3 4">NBRC 14495</strain>
    </source>
</reference>
<evidence type="ECO:0000313" key="3">
    <source>
        <dbReference type="EMBL" id="GIF99255.1"/>
    </source>
</evidence>
<evidence type="ECO:0000256" key="1">
    <source>
        <dbReference type="SAM" id="MobiDB-lite"/>
    </source>
</evidence>
<comment type="caution">
    <text evidence="3">The sequence shown here is derived from an EMBL/GenBank/DDBJ whole genome shotgun (WGS) entry which is preliminary data.</text>
</comment>
<keyword evidence="2" id="KW-0812">Transmembrane</keyword>
<keyword evidence="2" id="KW-0472">Membrane</keyword>
<accession>A0A8J3KLF9</accession>
<feature type="transmembrane region" description="Helical" evidence="2">
    <location>
        <begin position="12"/>
        <end position="34"/>
    </location>
</feature>
<dbReference type="Proteomes" id="UP000659904">
    <property type="component" value="Unassembled WGS sequence"/>
</dbReference>
<evidence type="ECO:0000313" key="4">
    <source>
        <dbReference type="Proteomes" id="UP000659904"/>
    </source>
</evidence>
<organism evidence="3 4">
    <name type="scientific">Catellatospora citrea</name>
    <dbReference type="NCBI Taxonomy" id="53366"/>
    <lineage>
        <taxon>Bacteria</taxon>
        <taxon>Bacillati</taxon>
        <taxon>Actinomycetota</taxon>
        <taxon>Actinomycetes</taxon>
        <taxon>Micromonosporales</taxon>
        <taxon>Micromonosporaceae</taxon>
        <taxon>Catellatospora</taxon>
    </lineage>
</organism>
<keyword evidence="2" id="KW-1133">Transmembrane helix</keyword>